<dbReference type="EMBL" id="CP122539">
    <property type="protein sequence ID" value="WGH76847.1"/>
    <property type="molecule type" value="Genomic_DNA"/>
</dbReference>
<gene>
    <name evidence="1" type="ORF">P8625_06815</name>
</gene>
<keyword evidence="2" id="KW-1185">Reference proteome</keyword>
<reference evidence="1 2" key="1">
    <citation type="submission" date="2023-04" db="EMBL/GenBank/DDBJ databases">
        <title>Tenacibaculum tangerinum sp. nov., isolated from sea tidal flat of South Korea.</title>
        <authorList>
            <person name="Lee S.H."/>
            <person name="Kim J.-J."/>
        </authorList>
    </citation>
    <scope>NUCLEOTIDE SEQUENCE [LARGE SCALE GENOMIC DNA]</scope>
    <source>
        <strain evidence="1 2">GRR-S3-23</strain>
    </source>
</reference>
<dbReference type="Proteomes" id="UP001232001">
    <property type="component" value="Chromosome"/>
</dbReference>
<organism evidence="1 2">
    <name type="scientific">Tenacibaculum tangerinum</name>
    <dbReference type="NCBI Taxonomy" id="3038772"/>
    <lineage>
        <taxon>Bacteria</taxon>
        <taxon>Pseudomonadati</taxon>
        <taxon>Bacteroidota</taxon>
        <taxon>Flavobacteriia</taxon>
        <taxon>Flavobacteriales</taxon>
        <taxon>Flavobacteriaceae</taxon>
        <taxon>Tenacibaculum</taxon>
    </lineage>
</organism>
<sequence>MKKQILNLGNALNKAEQTQINGGLKLKPTLCCDPALRCCTTSHLAQNNASCGGTYISGCQYHPATECCI</sequence>
<name>A0ABY8L8C1_9FLAO</name>
<evidence type="ECO:0008006" key="3">
    <source>
        <dbReference type="Google" id="ProtNLM"/>
    </source>
</evidence>
<evidence type="ECO:0000313" key="2">
    <source>
        <dbReference type="Proteomes" id="UP001232001"/>
    </source>
</evidence>
<evidence type="ECO:0000313" key="1">
    <source>
        <dbReference type="EMBL" id="WGH76847.1"/>
    </source>
</evidence>
<proteinExistence type="predicted"/>
<accession>A0ABY8L8C1</accession>
<dbReference type="RefSeq" id="WP_279652707.1">
    <property type="nucleotide sequence ID" value="NZ_CP122539.1"/>
</dbReference>
<protein>
    <recommendedName>
        <fullName evidence="3">Bacteriocin</fullName>
    </recommendedName>
</protein>